<evidence type="ECO:0000313" key="2">
    <source>
        <dbReference type="Proteomes" id="UP001519460"/>
    </source>
</evidence>
<reference evidence="1 2" key="1">
    <citation type="journal article" date="2023" name="Sci. Data">
        <title>Genome assembly of the Korean intertidal mud-creeper Batillaria attramentaria.</title>
        <authorList>
            <person name="Patra A.K."/>
            <person name="Ho P.T."/>
            <person name="Jun S."/>
            <person name="Lee S.J."/>
            <person name="Kim Y."/>
            <person name="Won Y.J."/>
        </authorList>
    </citation>
    <scope>NUCLEOTIDE SEQUENCE [LARGE SCALE GENOMIC DNA]</scope>
    <source>
        <strain evidence="1">Wonlab-2016</strain>
    </source>
</reference>
<evidence type="ECO:0000313" key="1">
    <source>
        <dbReference type="EMBL" id="KAK7482900.1"/>
    </source>
</evidence>
<dbReference type="EMBL" id="JACVVK020000236">
    <property type="protein sequence ID" value="KAK7482900.1"/>
    <property type="molecule type" value="Genomic_DNA"/>
</dbReference>
<comment type="caution">
    <text evidence="1">The sequence shown here is derived from an EMBL/GenBank/DDBJ whole genome shotgun (WGS) entry which is preliminary data.</text>
</comment>
<accession>A0ABD0K663</accession>
<name>A0ABD0K663_9CAEN</name>
<dbReference type="Proteomes" id="UP001519460">
    <property type="component" value="Unassembled WGS sequence"/>
</dbReference>
<keyword evidence="2" id="KW-1185">Reference proteome</keyword>
<organism evidence="1 2">
    <name type="scientific">Batillaria attramentaria</name>
    <dbReference type="NCBI Taxonomy" id="370345"/>
    <lineage>
        <taxon>Eukaryota</taxon>
        <taxon>Metazoa</taxon>
        <taxon>Spiralia</taxon>
        <taxon>Lophotrochozoa</taxon>
        <taxon>Mollusca</taxon>
        <taxon>Gastropoda</taxon>
        <taxon>Caenogastropoda</taxon>
        <taxon>Sorbeoconcha</taxon>
        <taxon>Cerithioidea</taxon>
        <taxon>Batillariidae</taxon>
        <taxon>Batillaria</taxon>
    </lineage>
</organism>
<sequence length="103" mass="11659">MLVMPNMKQQTCNVACCRRLHVHHVCSLFYGCTKLTACLLSACGKRSPVAATADLSVRNLFFLCEIRPDRREQFFHQITLICAKTLGDGAMVELPPDERLFRT</sequence>
<gene>
    <name evidence="1" type="ORF">BaRGS_00025800</name>
</gene>
<protein>
    <submittedName>
        <fullName evidence="1">Uncharacterized protein</fullName>
    </submittedName>
</protein>
<proteinExistence type="predicted"/>
<dbReference type="AlphaFoldDB" id="A0ABD0K663"/>